<dbReference type="EMBL" id="JABBHF010000017">
    <property type="protein sequence ID" value="NMH89880.1"/>
    <property type="molecule type" value="Genomic_DNA"/>
</dbReference>
<evidence type="ECO:0000313" key="1">
    <source>
        <dbReference type="EMBL" id="NMH89880.1"/>
    </source>
</evidence>
<comment type="caution">
    <text evidence="1">The sequence shown here is derived from an EMBL/GenBank/DDBJ whole genome shotgun (WGS) entry which is preliminary data.</text>
</comment>
<reference evidence="1 2" key="1">
    <citation type="submission" date="2020-04" db="EMBL/GenBank/DDBJ databases">
        <title>A Flavivirga sp. nov.</title>
        <authorList>
            <person name="Sun X."/>
        </authorList>
    </citation>
    <scope>NUCLEOTIDE SEQUENCE [LARGE SCALE GENOMIC DNA]</scope>
    <source>
        <strain evidence="1 2">Y03</strain>
    </source>
</reference>
<dbReference type="InterPro" id="IPR048012">
    <property type="entry name" value="BfmA-like_N"/>
</dbReference>
<proteinExistence type="predicted"/>
<sequence length="191" mass="22438">MDKGREKEAFVTIKIKTTIANKYRIFCKHNGVSQSMCLLQMIQFFEFNGLAPTDHLGDSFAKLEGKINKRTNAIIAIIKDIEKSQTLPTVAMLQSLFDQQIKQESNDFEEDFEFVERKFANDQNQKEFDMETTVPRIRYERLEDKMNSVKSDFEYVLDKVKPVKSNFGKDYLKLELTIEELVKFRRILKNT</sequence>
<evidence type="ECO:0000313" key="2">
    <source>
        <dbReference type="Proteomes" id="UP000746690"/>
    </source>
</evidence>
<accession>A0ABX1S1X5</accession>
<keyword evidence="2" id="KW-1185">Reference proteome</keyword>
<dbReference type="Proteomes" id="UP000746690">
    <property type="component" value="Unassembled WGS sequence"/>
</dbReference>
<protein>
    <submittedName>
        <fullName evidence="1">Uncharacterized protein</fullName>
    </submittedName>
</protein>
<dbReference type="NCBIfam" id="NF041200">
    <property type="entry name" value="mob_BfmA_Nterm"/>
    <property type="match status" value="1"/>
</dbReference>
<gene>
    <name evidence="1" type="ORF">HHX25_20440</name>
</gene>
<name>A0ABX1S1X5_9FLAO</name>
<dbReference type="RefSeq" id="WP_169677276.1">
    <property type="nucleotide sequence ID" value="NZ_JABBHF010000017.1"/>
</dbReference>
<organism evidence="1 2">
    <name type="scientific">Flavivirga algicola</name>
    <dbReference type="NCBI Taxonomy" id="2729136"/>
    <lineage>
        <taxon>Bacteria</taxon>
        <taxon>Pseudomonadati</taxon>
        <taxon>Bacteroidota</taxon>
        <taxon>Flavobacteriia</taxon>
        <taxon>Flavobacteriales</taxon>
        <taxon>Flavobacteriaceae</taxon>
        <taxon>Flavivirga</taxon>
    </lineage>
</organism>